<accession>A0A1X0RSU9</accession>
<dbReference type="EMBL" id="KV921445">
    <property type="protein sequence ID" value="ORE14958.1"/>
    <property type="molecule type" value="Genomic_DNA"/>
</dbReference>
<proteinExistence type="predicted"/>
<name>A0A1X0RSU9_RHIZD</name>
<gene>
    <name evidence="1" type="ORF">BCV71DRAFT_163295</name>
</gene>
<evidence type="ECO:0000313" key="2">
    <source>
        <dbReference type="Proteomes" id="UP000242381"/>
    </source>
</evidence>
<dbReference type="AlphaFoldDB" id="A0A1X0RSU9"/>
<protein>
    <submittedName>
        <fullName evidence="1">Uncharacterized protein</fullName>
    </submittedName>
</protein>
<dbReference type="VEuPathDB" id="FungiDB:BCV72DRAFT_72001"/>
<sequence length="157" mass="18336">IMFRCSNLGVECVYTIMPSPKDLEYMQELEYLKQIELLESQISIMEKEMTTLKLAQDNPISLYNKETAIETDYPSPISLNTYDFAIKTYKYYTDRHDQLEHEHTRQITSPNNQLEASVTKGEDQTKPWQLTVKNGRLVIDTFVNSYSDLMHSLNNIL</sequence>
<dbReference type="OMA" id="HTRQITS"/>
<reference evidence="1 2" key="1">
    <citation type="journal article" date="2016" name="Proc. Natl. Acad. Sci. U.S.A.">
        <title>Lipid metabolic changes in an early divergent fungus govern the establishment of a mutualistic symbiosis with endobacteria.</title>
        <authorList>
            <person name="Lastovetsky O.A."/>
            <person name="Gaspar M.L."/>
            <person name="Mondo S.J."/>
            <person name="LaButti K.M."/>
            <person name="Sandor L."/>
            <person name="Grigoriev I.V."/>
            <person name="Henry S.A."/>
            <person name="Pawlowska T.E."/>
        </authorList>
    </citation>
    <scope>NUCLEOTIDE SEQUENCE [LARGE SCALE GENOMIC DNA]</scope>
    <source>
        <strain evidence="1 2">ATCC 11559</strain>
    </source>
</reference>
<feature type="non-terminal residue" evidence="1">
    <location>
        <position position="157"/>
    </location>
</feature>
<dbReference type="Proteomes" id="UP000242381">
    <property type="component" value="Unassembled WGS sequence"/>
</dbReference>
<organism evidence="1 2">
    <name type="scientific">Rhizopus microsporus</name>
    <dbReference type="NCBI Taxonomy" id="58291"/>
    <lineage>
        <taxon>Eukaryota</taxon>
        <taxon>Fungi</taxon>
        <taxon>Fungi incertae sedis</taxon>
        <taxon>Mucoromycota</taxon>
        <taxon>Mucoromycotina</taxon>
        <taxon>Mucoromycetes</taxon>
        <taxon>Mucorales</taxon>
        <taxon>Mucorineae</taxon>
        <taxon>Rhizopodaceae</taxon>
        <taxon>Rhizopus</taxon>
    </lineage>
</organism>
<feature type="non-terminal residue" evidence="1">
    <location>
        <position position="1"/>
    </location>
</feature>
<evidence type="ECO:0000313" key="1">
    <source>
        <dbReference type="EMBL" id="ORE14958.1"/>
    </source>
</evidence>